<feature type="region of interest" description="Disordered" evidence="16">
    <location>
        <begin position="548"/>
        <end position="626"/>
    </location>
</feature>
<sequence>MLWAAQWTTGLILLIPFLFNPAIAAPAAGAASFYVSDLPNLPHNKTHPLHIFAGHLPSEATPHSASSTEIISNLYFVLTKARRSADRERLIIWFNGGPGCSSFDGLMMEVGPWRVDGKGGLKLADGGWEEYANVLYIDQPPGTGFSYASTDKYLHELTDASQHVIQFLLNFYDVFPEFKTMDTYLAGESYAGQYIPYIADAILKSTRISTPLKGAAIGNGWMDGRTQYPAYVEFSVKEGLLKEGSQELAETNRVLERCMKAMNTTSPLPPSIGDCESVLSTIVDSLTKPVNGKEMCINIYDIRLTDEAPACGMNWPPDLSSIYTYLRRPEVVGALHATAHAEAWVECQNRVSHALTNHKSPASVTLLPSILEKIPIMLFHGDQDLICNYVGAERLIESLEWNGFKGLGAAQTRNWTVDGTPAGTWVSARNLTYVKVFGASHMVPYDVPHVSHDMMLRFMGVDFSALAGGTAHIPSSVGEDVKPIISAVGPPANPPPPETSPSEGAKDDPAVWDAYYNAGSAALALLLIGLALGGFFYFRSRSKRKAMLRRLPVSTREEEETIPLSQSIRDPDDDNTSTQTRRTGSIKGKEREVPSGQNGSNGQTIFEVGDSDDEDDYRDRDTGRRT</sequence>
<dbReference type="FunFam" id="3.40.50.1820:FF:000121">
    <property type="entry name" value="Carboxypeptidase D"/>
    <property type="match status" value="1"/>
</dbReference>
<evidence type="ECO:0000256" key="2">
    <source>
        <dbReference type="ARBA" id="ARBA00004393"/>
    </source>
</evidence>
<dbReference type="Gene3D" id="3.40.50.1820">
    <property type="entry name" value="alpha/beta hydrolase"/>
    <property type="match status" value="1"/>
</dbReference>
<evidence type="ECO:0000313" key="19">
    <source>
        <dbReference type="Proteomes" id="UP000027195"/>
    </source>
</evidence>
<evidence type="ECO:0000256" key="9">
    <source>
        <dbReference type="ARBA" id="ARBA00022801"/>
    </source>
</evidence>
<keyword evidence="4 15" id="KW-0121">Carboxypeptidase</keyword>
<evidence type="ECO:0000256" key="1">
    <source>
        <dbReference type="ARBA" id="ARBA00001003"/>
    </source>
</evidence>
<evidence type="ECO:0000256" key="10">
    <source>
        <dbReference type="ARBA" id="ARBA00022989"/>
    </source>
</evidence>
<keyword evidence="7" id="KW-0053">Apoptosis</keyword>
<reference evidence="19" key="1">
    <citation type="journal article" date="2014" name="Proc. Natl. Acad. Sci. U.S.A.">
        <title>Extensive sampling of basidiomycete genomes demonstrates inadequacy of the white-rot/brown-rot paradigm for wood decay fungi.</title>
        <authorList>
            <person name="Riley R."/>
            <person name="Salamov A.A."/>
            <person name="Brown D.W."/>
            <person name="Nagy L.G."/>
            <person name="Floudas D."/>
            <person name="Held B.W."/>
            <person name="Levasseur A."/>
            <person name="Lombard V."/>
            <person name="Morin E."/>
            <person name="Otillar R."/>
            <person name="Lindquist E.A."/>
            <person name="Sun H."/>
            <person name="LaButti K.M."/>
            <person name="Schmutz J."/>
            <person name="Jabbour D."/>
            <person name="Luo H."/>
            <person name="Baker S.E."/>
            <person name="Pisabarro A.G."/>
            <person name="Walton J.D."/>
            <person name="Blanchette R.A."/>
            <person name="Henrissat B."/>
            <person name="Martin F."/>
            <person name="Cullen D."/>
            <person name="Hibbett D.S."/>
            <person name="Grigoriev I.V."/>
        </authorList>
    </citation>
    <scope>NUCLEOTIDE SEQUENCE [LARGE SCALE GENOMIC DNA]</scope>
    <source>
        <strain evidence="19">FD-172 SS1</strain>
    </source>
</reference>
<dbReference type="AlphaFoldDB" id="A0A067M040"/>
<dbReference type="GO" id="GO:0004185">
    <property type="term" value="F:serine-type carboxypeptidase activity"/>
    <property type="evidence" value="ECO:0007669"/>
    <property type="project" value="UniProtKB-UniRule"/>
</dbReference>
<evidence type="ECO:0000256" key="14">
    <source>
        <dbReference type="ARBA" id="ARBA00037042"/>
    </source>
</evidence>
<dbReference type="InParanoid" id="A0A067M040"/>
<dbReference type="Proteomes" id="UP000027195">
    <property type="component" value="Unassembled WGS sequence"/>
</dbReference>
<accession>A0A067M040</accession>
<evidence type="ECO:0000256" key="15">
    <source>
        <dbReference type="RuleBase" id="RU361156"/>
    </source>
</evidence>
<evidence type="ECO:0000256" key="11">
    <source>
        <dbReference type="ARBA" id="ARBA00023034"/>
    </source>
</evidence>
<feature type="transmembrane region" description="Helical" evidence="17">
    <location>
        <begin position="515"/>
        <end position="538"/>
    </location>
</feature>
<dbReference type="PROSITE" id="PS00560">
    <property type="entry name" value="CARBOXYPEPT_SER_HIS"/>
    <property type="match status" value="1"/>
</dbReference>
<evidence type="ECO:0000256" key="13">
    <source>
        <dbReference type="ARBA" id="ARBA00023180"/>
    </source>
</evidence>
<dbReference type="GO" id="GO:0006915">
    <property type="term" value="P:apoptotic process"/>
    <property type="evidence" value="ECO:0007669"/>
    <property type="project" value="UniProtKB-KW"/>
</dbReference>
<keyword evidence="9 15" id="KW-0378">Hydrolase</keyword>
<dbReference type="PANTHER" id="PTHR11802">
    <property type="entry name" value="SERINE PROTEASE FAMILY S10 SERINE CARBOXYPEPTIDASE"/>
    <property type="match status" value="1"/>
</dbReference>
<dbReference type="GO" id="GO:0005802">
    <property type="term" value="C:trans-Golgi network"/>
    <property type="evidence" value="ECO:0007669"/>
    <property type="project" value="TreeGrafter"/>
</dbReference>
<evidence type="ECO:0000313" key="18">
    <source>
        <dbReference type="EMBL" id="KDQ08864.1"/>
    </source>
</evidence>
<dbReference type="EMBL" id="KL198085">
    <property type="protein sequence ID" value="KDQ08864.1"/>
    <property type="molecule type" value="Genomic_DNA"/>
</dbReference>
<gene>
    <name evidence="18" type="ORF">BOTBODRAFT_179499</name>
</gene>
<keyword evidence="19" id="KW-1185">Reference proteome</keyword>
<dbReference type="InterPro" id="IPR033124">
    <property type="entry name" value="Ser_caboxypep_his_AS"/>
</dbReference>
<dbReference type="OrthoDB" id="443318at2759"/>
<feature type="chain" id="PRO_5005103681" description="Carboxypeptidase" evidence="15">
    <location>
        <begin position="25"/>
        <end position="626"/>
    </location>
</feature>
<dbReference type="HOGENOM" id="CLU_008523_11_1_1"/>
<keyword evidence="5 15" id="KW-0645">Protease</keyword>
<proteinExistence type="inferred from homology"/>
<feature type="signal peptide" evidence="15">
    <location>
        <begin position="1"/>
        <end position="24"/>
    </location>
</feature>
<dbReference type="InterPro" id="IPR029058">
    <property type="entry name" value="AB_hydrolase_fold"/>
</dbReference>
<dbReference type="PROSITE" id="PS00131">
    <property type="entry name" value="CARBOXYPEPT_SER_SER"/>
    <property type="match status" value="1"/>
</dbReference>
<dbReference type="STRING" id="930990.A0A067M040"/>
<dbReference type="InterPro" id="IPR018202">
    <property type="entry name" value="Ser_caboxypep_ser_AS"/>
</dbReference>
<keyword evidence="12 17" id="KW-0472">Membrane</keyword>
<evidence type="ECO:0000256" key="16">
    <source>
        <dbReference type="SAM" id="MobiDB-lite"/>
    </source>
</evidence>
<protein>
    <recommendedName>
        <fullName evidence="15">Carboxypeptidase</fullName>
        <ecNumber evidence="15">3.4.16.-</ecNumber>
    </recommendedName>
</protein>
<keyword evidence="8 15" id="KW-0732">Signal</keyword>
<comment type="catalytic activity">
    <reaction evidence="1">
        <text>Preferential release of a C-terminal arginine or lysine residue.</text>
        <dbReference type="EC" id="3.4.16.6"/>
    </reaction>
</comment>
<evidence type="ECO:0000256" key="12">
    <source>
        <dbReference type="ARBA" id="ARBA00023136"/>
    </source>
</evidence>
<dbReference type="InterPro" id="IPR001563">
    <property type="entry name" value="Peptidase_S10"/>
</dbReference>
<dbReference type="GO" id="GO:0006508">
    <property type="term" value="P:proteolysis"/>
    <property type="evidence" value="ECO:0007669"/>
    <property type="project" value="UniProtKB-KW"/>
</dbReference>
<evidence type="ECO:0000256" key="17">
    <source>
        <dbReference type="SAM" id="Phobius"/>
    </source>
</evidence>
<organism evidence="18 19">
    <name type="scientific">Botryobasidium botryosum (strain FD-172 SS1)</name>
    <dbReference type="NCBI Taxonomy" id="930990"/>
    <lineage>
        <taxon>Eukaryota</taxon>
        <taxon>Fungi</taxon>
        <taxon>Dikarya</taxon>
        <taxon>Basidiomycota</taxon>
        <taxon>Agaricomycotina</taxon>
        <taxon>Agaricomycetes</taxon>
        <taxon>Cantharellales</taxon>
        <taxon>Botryobasidiaceae</taxon>
        <taxon>Botryobasidium</taxon>
    </lineage>
</organism>
<feature type="region of interest" description="Disordered" evidence="16">
    <location>
        <begin position="483"/>
        <end position="506"/>
    </location>
</feature>
<comment type="subcellular location">
    <subcellularLocation>
        <location evidence="2">Golgi apparatus</location>
        <location evidence="2">trans-Golgi network membrane</location>
        <topology evidence="2">Single-pass type I membrane protein</topology>
    </subcellularLocation>
</comment>
<feature type="compositionally biased region" description="Polar residues" evidence="16">
    <location>
        <begin position="595"/>
        <end position="604"/>
    </location>
</feature>
<evidence type="ECO:0000256" key="4">
    <source>
        <dbReference type="ARBA" id="ARBA00022645"/>
    </source>
</evidence>
<dbReference type="FunCoup" id="A0A067M040">
    <property type="interactions" value="241"/>
</dbReference>
<keyword evidence="11" id="KW-0333">Golgi apparatus</keyword>
<dbReference type="PANTHER" id="PTHR11802:SF190">
    <property type="entry name" value="PHEROMONE-PROCESSING CARBOXYPEPTIDASE KEX1"/>
    <property type="match status" value="1"/>
</dbReference>
<dbReference type="MEROPS" id="S10.007"/>
<evidence type="ECO:0000256" key="5">
    <source>
        <dbReference type="ARBA" id="ARBA00022670"/>
    </source>
</evidence>
<keyword evidence="6 17" id="KW-0812">Transmembrane</keyword>
<evidence type="ECO:0000256" key="8">
    <source>
        <dbReference type="ARBA" id="ARBA00022729"/>
    </source>
</evidence>
<evidence type="ECO:0000256" key="3">
    <source>
        <dbReference type="ARBA" id="ARBA00009431"/>
    </source>
</evidence>
<keyword evidence="13" id="KW-0325">Glycoprotein</keyword>
<keyword evidence="10 17" id="KW-1133">Transmembrane helix</keyword>
<evidence type="ECO:0000256" key="6">
    <source>
        <dbReference type="ARBA" id="ARBA00022692"/>
    </source>
</evidence>
<comment type="similarity">
    <text evidence="3 15">Belongs to the peptidase S10 family.</text>
</comment>
<evidence type="ECO:0000256" key="7">
    <source>
        <dbReference type="ARBA" id="ARBA00022703"/>
    </source>
</evidence>
<dbReference type="EC" id="3.4.16.-" evidence="15"/>
<dbReference type="SUPFAM" id="SSF53474">
    <property type="entry name" value="alpha/beta-Hydrolases"/>
    <property type="match status" value="1"/>
</dbReference>
<dbReference type="PRINTS" id="PR00724">
    <property type="entry name" value="CRBOXYPTASEC"/>
</dbReference>
<feature type="compositionally biased region" description="Basic and acidic residues" evidence="16">
    <location>
        <begin position="617"/>
        <end position="626"/>
    </location>
</feature>
<name>A0A067M040_BOTB1</name>
<comment type="function">
    <text evidence="14">Protease with a carboxypeptidase B-like function involved in the C-terminal processing of the lysine and arginine residues from protein precursors. Promotes cell fusion and is involved in the programmed cell death.</text>
</comment>
<dbReference type="Pfam" id="PF00450">
    <property type="entry name" value="Peptidase_S10"/>
    <property type="match status" value="1"/>
</dbReference>